<reference evidence="3" key="5">
    <citation type="submission" date="2018-04" db="UniProtKB">
        <authorList>
            <consortium name="EnsemblFungi"/>
        </authorList>
    </citation>
    <scope>IDENTIFICATION</scope>
    <source>
        <strain evidence="3">R3-111a-1</strain>
    </source>
</reference>
<name>J3NTU0_GAET3</name>
<dbReference type="GeneID" id="20345147"/>
<dbReference type="Proteomes" id="UP000006039">
    <property type="component" value="Unassembled WGS sequence"/>
</dbReference>
<proteinExistence type="predicted"/>
<accession>J3NTU0</accession>
<protein>
    <submittedName>
        <fullName evidence="2 3">Uncharacterized protein</fullName>
    </submittedName>
</protein>
<evidence type="ECO:0000256" key="1">
    <source>
        <dbReference type="SAM" id="MobiDB-lite"/>
    </source>
</evidence>
<evidence type="ECO:0000313" key="3">
    <source>
        <dbReference type="EnsemblFungi" id="EJT79605"/>
    </source>
</evidence>
<keyword evidence="4" id="KW-1185">Reference proteome</keyword>
<dbReference type="STRING" id="644352.J3NTU0"/>
<dbReference type="VEuPathDB" id="FungiDB:GGTG_04689"/>
<reference evidence="2" key="3">
    <citation type="submission" date="2010-09" db="EMBL/GenBank/DDBJ databases">
        <title>Annotation of Gaeumannomyces graminis var. tritici R3-111a-1.</title>
        <authorList>
            <consortium name="The Broad Institute Genome Sequencing Platform"/>
            <person name="Ma L.-J."/>
            <person name="Dead R."/>
            <person name="Young S.K."/>
            <person name="Zeng Q."/>
            <person name="Gargeya S."/>
            <person name="Fitzgerald M."/>
            <person name="Haas B."/>
            <person name="Abouelleil A."/>
            <person name="Alvarado L."/>
            <person name="Arachchi H.M."/>
            <person name="Berlin A."/>
            <person name="Brown A."/>
            <person name="Chapman S.B."/>
            <person name="Chen Z."/>
            <person name="Dunbar C."/>
            <person name="Freedman E."/>
            <person name="Gearin G."/>
            <person name="Gellesch M."/>
            <person name="Goldberg J."/>
            <person name="Griggs A."/>
            <person name="Gujja S."/>
            <person name="Heiman D."/>
            <person name="Howarth C."/>
            <person name="Larson L."/>
            <person name="Lui A."/>
            <person name="MacDonald P.J.P."/>
            <person name="Mehta T."/>
            <person name="Montmayeur A."/>
            <person name="Murphy C."/>
            <person name="Neiman D."/>
            <person name="Pearson M."/>
            <person name="Priest M."/>
            <person name="Roberts A."/>
            <person name="Saif S."/>
            <person name="Shea T."/>
            <person name="Shenoy N."/>
            <person name="Sisk P."/>
            <person name="Stolte C."/>
            <person name="Sykes S."/>
            <person name="Yandava C."/>
            <person name="Wortman J."/>
            <person name="Nusbaum C."/>
            <person name="Birren B."/>
        </authorList>
    </citation>
    <scope>NUCLEOTIDE SEQUENCE</scope>
    <source>
        <strain evidence="2">R3-111a-1</strain>
    </source>
</reference>
<reference evidence="2" key="2">
    <citation type="submission" date="2010-07" db="EMBL/GenBank/DDBJ databases">
        <authorList>
            <consortium name="The Broad Institute Genome Sequencing Platform"/>
            <consortium name="Broad Institute Genome Sequencing Center for Infectious Disease"/>
            <person name="Ma L.-J."/>
            <person name="Dead R."/>
            <person name="Young S."/>
            <person name="Zeng Q."/>
            <person name="Koehrsen M."/>
            <person name="Alvarado L."/>
            <person name="Berlin A."/>
            <person name="Chapman S.B."/>
            <person name="Chen Z."/>
            <person name="Freedman E."/>
            <person name="Gellesch M."/>
            <person name="Goldberg J."/>
            <person name="Griggs A."/>
            <person name="Gujja S."/>
            <person name="Heilman E.R."/>
            <person name="Heiman D."/>
            <person name="Hepburn T."/>
            <person name="Howarth C."/>
            <person name="Jen D."/>
            <person name="Larson L."/>
            <person name="Mehta T."/>
            <person name="Neiman D."/>
            <person name="Pearson M."/>
            <person name="Roberts A."/>
            <person name="Saif S."/>
            <person name="Shea T."/>
            <person name="Shenoy N."/>
            <person name="Sisk P."/>
            <person name="Stolte C."/>
            <person name="Sykes S."/>
            <person name="Walk T."/>
            <person name="White J."/>
            <person name="Yandava C."/>
            <person name="Haas B."/>
            <person name="Nusbaum C."/>
            <person name="Birren B."/>
        </authorList>
    </citation>
    <scope>NUCLEOTIDE SEQUENCE</scope>
    <source>
        <strain evidence="2">R3-111a-1</strain>
    </source>
</reference>
<organism evidence="2">
    <name type="scientific">Gaeumannomyces tritici (strain R3-111a-1)</name>
    <name type="common">Wheat and barley take-all root rot fungus</name>
    <name type="synonym">Gaeumannomyces graminis var. tritici</name>
    <dbReference type="NCBI Taxonomy" id="644352"/>
    <lineage>
        <taxon>Eukaryota</taxon>
        <taxon>Fungi</taxon>
        <taxon>Dikarya</taxon>
        <taxon>Ascomycota</taxon>
        <taxon>Pezizomycotina</taxon>
        <taxon>Sordariomycetes</taxon>
        <taxon>Sordariomycetidae</taxon>
        <taxon>Magnaporthales</taxon>
        <taxon>Magnaporthaceae</taxon>
        <taxon>Gaeumannomyces</taxon>
    </lineage>
</organism>
<dbReference type="EnsemblFungi" id="EJT79605">
    <property type="protein sequence ID" value="EJT79605"/>
    <property type="gene ID" value="GGTG_04689"/>
</dbReference>
<dbReference type="EMBL" id="GL385396">
    <property type="protein sequence ID" value="EJT79605.1"/>
    <property type="molecule type" value="Genomic_DNA"/>
</dbReference>
<feature type="region of interest" description="Disordered" evidence="1">
    <location>
        <begin position="73"/>
        <end position="114"/>
    </location>
</feature>
<dbReference type="AlphaFoldDB" id="J3NTU0"/>
<gene>
    <name evidence="3" type="primary">20345147</name>
    <name evidence="2" type="ORF">GGTG_04689</name>
</gene>
<evidence type="ECO:0000313" key="4">
    <source>
        <dbReference type="Proteomes" id="UP000006039"/>
    </source>
</evidence>
<dbReference type="HOGENOM" id="CLU_2121245_0_0_1"/>
<sequence>MRESIGTGTFTRLALQLFLVKRALYQYFSSDSLDKEKCISEVLHFAPACPSSLLAAAVFRATIEELRKTIEELRKTSQKPVSPEDGEEELRKTSQQTTPWGSVDSWPRRRLFRP</sequence>
<evidence type="ECO:0000313" key="2">
    <source>
        <dbReference type="EMBL" id="EJT79605.1"/>
    </source>
</evidence>
<reference evidence="4" key="1">
    <citation type="submission" date="2010-07" db="EMBL/GenBank/DDBJ databases">
        <title>The genome sequence of Gaeumannomyces graminis var. tritici strain R3-111a-1.</title>
        <authorList>
            <consortium name="The Broad Institute Genome Sequencing Platform"/>
            <person name="Ma L.-J."/>
            <person name="Dead R."/>
            <person name="Young S."/>
            <person name="Zeng Q."/>
            <person name="Koehrsen M."/>
            <person name="Alvarado L."/>
            <person name="Berlin A."/>
            <person name="Chapman S.B."/>
            <person name="Chen Z."/>
            <person name="Freedman E."/>
            <person name="Gellesch M."/>
            <person name="Goldberg J."/>
            <person name="Griggs A."/>
            <person name="Gujja S."/>
            <person name="Heilman E.R."/>
            <person name="Heiman D."/>
            <person name="Hepburn T."/>
            <person name="Howarth C."/>
            <person name="Jen D."/>
            <person name="Larson L."/>
            <person name="Mehta T."/>
            <person name="Neiman D."/>
            <person name="Pearson M."/>
            <person name="Roberts A."/>
            <person name="Saif S."/>
            <person name="Shea T."/>
            <person name="Shenoy N."/>
            <person name="Sisk P."/>
            <person name="Stolte C."/>
            <person name="Sykes S."/>
            <person name="Walk T."/>
            <person name="White J."/>
            <person name="Yandava C."/>
            <person name="Haas B."/>
            <person name="Nusbaum C."/>
            <person name="Birren B."/>
        </authorList>
    </citation>
    <scope>NUCLEOTIDE SEQUENCE [LARGE SCALE GENOMIC DNA]</scope>
    <source>
        <strain evidence="4">R3-111a-1</strain>
    </source>
</reference>
<reference evidence="3" key="4">
    <citation type="journal article" date="2015" name="G3 (Bethesda)">
        <title>Genome sequences of three phytopathogenic species of the Magnaporthaceae family of fungi.</title>
        <authorList>
            <person name="Okagaki L.H."/>
            <person name="Nunes C.C."/>
            <person name="Sailsbery J."/>
            <person name="Clay B."/>
            <person name="Brown D."/>
            <person name="John T."/>
            <person name="Oh Y."/>
            <person name="Young N."/>
            <person name="Fitzgerald M."/>
            <person name="Haas B.J."/>
            <person name="Zeng Q."/>
            <person name="Young S."/>
            <person name="Adiconis X."/>
            <person name="Fan L."/>
            <person name="Levin J.Z."/>
            <person name="Mitchell T.K."/>
            <person name="Okubara P.A."/>
            <person name="Farman M.L."/>
            <person name="Kohn L.M."/>
            <person name="Birren B."/>
            <person name="Ma L.-J."/>
            <person name="Dean R.A."/>
        </authorList>
    </citation>
    <scope>NUCLEOTIDE SEQUENCE</scope>
    <source>
        <strain evidence="3">R3-111a-1</strain>
    </source>
</reference>
<dbReference type="RefSeq" id="XP_009220750.1">
    <property type="nucleotide sequence ID" value="XM_009222486.1"/>
</dbReference>